<evidence type="ECO:0000313" key="3">
    <source>
        <dbReference type="Proteomes" id="UP000567067"/>
    </source>
</evidence>
<dbReference type="SUPFAM" id="SSF51445">
    <property type="entry name" value="(Trans)glycosidases"/>
    <property type="match status" value="1"/>
</dbReference>
<reference evidence="2 3" key="1">
    <citation type="submission" date="2020-08" db="EMBL/GenBank/DDBJ databases">
        <title>Genomic Encyclopedia of Type Strains, Phase III (KMG-III): the genomes of soil and plant-associated and newly described type strains.</title>
        <authorList>
            <person name="Whitman W."/>
        </authorList>
    </citation>
    <scope>NUCLEOTIDE SEQUENCE [LARGE SCALE GENOMIC DNA]</scope>
    <source>
        <strain evidence="2 3">CECT 8693</strain>
    </source>
</reference>
<dbReference type="Pfam" id="PF18612">
    <property type="entry name" value="Bac_A_amyl_C"/>
    <property type="match status" value="1"/>
</dbReference>
<dbReference type="Proteomes" id="UP000567067">
    <property type="component" value="Unassembled WGS sequence"/>
</dbReference>
<dbReference type="InterPro" id="IPR006047">
    <property type="entry name" value="GH13_cat_dom"/>
</dbReference>
<dbReference type="AlphaFoldDB" id="A0A7W3SQ96"/>
<gene>
    <name evidence="2" type="ORF">FHR92_000695</name>
</gene>
<dbReference type="PANTHER" id="PTHR47786:SF2">
    <property type="entry name" value="GLYCOSYL HYDROLASE FAMILY 13 CATALYTIC DOMAIN-CONTAINING PROTEIN"/>
    <property type="match status" value="1"/>
</dbReference>
<dbReference type="PANTHER" id="PTHR47786">
    <property type="entry name" value="ALPHA-1,4-GLUCAN:MALTOSE-1-PHOSPHATE MALTOSYLTRANSFERASE"/>
    <property type="match status" value="1"/>
</dbReference>
<accession>A0A7W3SQ96</accession>
<dbReference type="RefSeq" id="WP_182534313.1">
    <property type="nucleotide sequence ID" value="NZ_JACJIP010000003.1"/>
</dbReference>
<keyword evidence="2" id="KW-0326">Glycosidase</keyword>
<feature type="domain" description="Glycosyl hydrolase family 13 catalytic" evidence="1">
    <location>
        <begin position="16"/>
        <end position="346"/>
    </location>
</feature>
<dbReference type="GO" id="GO:0005975">
    <property type="term" value="P:carbohydrate metabolic process"/>
    <property type="evidence" value="ECO:0007669"/>
    <property type="project" value="InterPro"/>
</dbReference>
<dbReference type="InterPro" id="IPR013780">
    <property type="entry name" value="Glyco_hydro_b"/>
</dbReference>
<name>A0A7W3SQ96_9BACL</name>
<proteinExistence type="predicted"/>
<keyword evidence="3" id="KW-1185">Reference proteome</keyword>
<dbReference type="SMART" id="SM00642">
    <property type="entry name" value="Aamy"/>
    <property type="match status" value="1"/>
</dbReference>
<keyword evidence="2" id="KW-0378">Hydrolase</keyword>
<dbReference type="Gene3D" id="3.20.20.80">
    <property type="entry name" value="Glycosidases"/>
    <property type="match status" value="1"/>
</dbReference>
<dbReference type="CDD" id="cd11313">
    <property type="entry name" value="AmyAc_arch_bac_AmyA"/>
    <property type="match status" value="1"/>
</dbReference>
<dbReference type="Pfam" id="PF00128">
    <property type="entry name" value="Alpha-amylase"/>
    <property type="match status" value="2"/>
</dbReference>
<dbReference type="EMBL" id="JACJIP010000003">
    <property type="protein sequence ID" value="MBA9084241.1"/>
    <property type="molecule type" value="Genomic_DNA"/>
</dbReference>
<protein>
    <submittedName>
        <fullName evidence="2">Glycosidase</fullName>
    </submittedName>
</protein>
<evidence type="ECO:0000259" key="1">
    <source>
        <dbReference type="SMART" id="SM00642"/>
    </source>
</evidence>
<organism evidence="2 3">
    <name type="scientific">Fontibacillus solani</name>
    <dbReference type="NCBI Taxonomy" id="1572857"/>
    <lineage>
        <taxon>Bacteria</taxon>
        <taxon>Bacillati</taxon>
        <taxon>Bacillota</taxon>
        <taxon>Bacilli</taxon>
        <taxon>Bacillales</taxon>
        <taxon>Paenibacillaceae</taxon>
        <taxon>Fontibacillus</taxon>
    </lineage>
</organism>
<dbReference type="InterPro" id="IPR017853">
    <property type="entry name" value="GH"/>
</dbReference>
<comment type="caution">
    <text evidence="2">The sequence shown here is derived from an EMBL/GenBank/DDBJ whole genome shotgun (WGS) entry which is preliminary data.</text>
</comment>
<evidence type="ECO:0000313" key="2">
    <source>
        <dbReference type="EMBL" id="MBA9084241.1"/>
    </source>
</evidence>
<sequence length="427" mass="49451">MAKRTQKVLRNKVMYSIYVRNHSEEGTFKAVEKDLDRIKQLGVDIIWFMPIHPIGVKARKGKLGSPYANEDFRKINPEYGTMEDFKDLVNAIHDKGMQCIIDVVYNHTSPDSWLVDNHPEYFFKKTDGSMGNRVGDWSDIVDLDYNHPGLWDYQIESLKMWAEIVDGFRCDVAPLVPLDFWLHAREEVDKVRPDCLWLSESVEPEFILFLRSQGMISLSDSEIFQAFDVSYDYDIHNYFKGYLTGDNKLSYYADKVNMQEYIYPENYVKLRYLENHDQPRAKELIPNDNDLLNWTAFLYFQKGMTLIYAGQETENDVRPDLFNKDTVNWNTGKDISSFLSALYPIKKKEIVANGSYLLRAIDEEDILVGEYTWGDQKLIGVFNMKGKSVEVVVNLPDNAYTNLIDGSKVIVKDGKLLSVSKPIIIEV</sequence>
<dbReference type="InterPro" id="IPR041331">
    <property type="entry name" value="Bac_A_amyl_C"/>
</dbReference>
<dbReference type="Gene3D" id="2.60.40.1180">
    <property type="entry name" value="Golgi alpha-mannosidase II"/>
    <property type="match status" value="1"/>
</dbReference>
<dbReference type="GO" id="GO:0016798">
    <property type="term" value="F:hydrolase activity, acting on glycosyl bonds"/>
    <property type="evidence" value="ECO:0007669"/>
    <property type="project" value="UniProtKB-KW"/>
</dbReference>